<sequence>MSQFQPQATDRAFPFLKINERQFKPRSRGITEIRGPYYTPMGKRYLQDILETMGSYVDSLKFAGGSFSLMPYQAVKEIIDLCHANNVLVSTGGFIEHVLTQGPEAVGRYIMECKELGFDIIEISSGFITIPTDDWLRLVEKVQKTGLKAKPEVGIQFGAGGASAVEELEAEGVIDPERAITQARRFLEAGAYMIMIESEGITESVKVWRTDVVAKIINALGLEKLMFEAADPEVFAWYIKNYGPEVNVFVDHSQIVQLECLRAGIWGTKSLWGRVVTYKG</sequence>
<dbReference type="InterPro" id="IPR003830">
    <property type="entry name" value="ComA_synth"/>
</dbReference>
<dbReference type="EMBL" id="JACQWF010000090">
    <property type="protein sequence ID" value="MBI4595121.1"/>
    <property type="molecule type" value="Genomic_DNA"/>
</dbReference>
<dbReference type="Proteomes" id="UP000772181">
    <property type="component" value="Unassembled WGS sequence"/>
</dbReference>
<dbReference type="SUPFAM" id="SSF102110">
    <property type="entry name" value="(2r)-phospho-3-sulfolactate synthase ComA"/>
    <property type="match status" value="1"/>
</dbReference>
<dbReference type="Gene3D" id="3.20.20.70">
    <property type="entry name" value="Aldolase class I"/>
    <property type="match status" value="1"/>
</dbReference>
<evidence type="ECO:0000313" key="2">
    <source>
        <dbReference type="EMBL" id="MBI4595121.1"/>
    </source>
</evidence>
<evidence type="ECO:0000256" key="1">
    <source>
        <dbReference type="ARBA" id="ARBA00010424"/>
    </source>
</evidence>
<dbReference type="PANTHER" id="PTHR48413">
    <property type="match status" value="1"/>
</dbReference>
<evidence type="ECO:0000313" key="3">
    <source>
        <dbReference type="Proteomes" id="UP000772181"/>
    </source>
</evidence>
<dbReference type="Pfam" id="PF02679">
    <property type="entry name" value="ComA"/>
    <property type="match status" value="1"/>
</dbReference>
<gene>
    <name evidence="2" type="ORF">HY730_01955</name>
</gene>
<protein>
    <submittedName>
        <fullName evidence="2">Phosphosulfolactate synthase</fullName>
    </submittedName>
</protein>
<dbReference type="AlphaFoldDB" id="A0A933GKJ1"/>
<dbReference type="PANTHER" id="PTHR48413:SF1">
    <property type="entry name" value="PROTEIN HEAT-STRESS-ASSOCIATED 32"/>
    <property type="match status" value="1"/>
</dbReference>
<reference evidence="2" key="1">
    <citation type="submission" date="2020-07" db="EMBL/GenBank/DDBJ databases">
        <title>Huge and variable diversity of episymbiotic CPR bacteria and DPANN archaea in groundwater ecosystems.</title>
        <authorList>
            <person name="He C.Y."/>
            <person name="Keren R."/>
            <person name="Whittaker M."/>
            <person name="Farag I.F."/>
            <person name="Doudna J."/>
            <person name="Cate J.H.D."/>
            <person name="Banfield J.F."/>
        </authorList>
    </citation>
    <scope>NUCLEOTIDE SEQUENCE</scope>
    <source>
        <strain evidence="2">NC_groundwater_1482_Ag_S-0.65um_47_24</strain>
    </source>
</reference>
<proteinExistence type="inferred from homology"/>
<comment type="similarity">
    <text evidence="1">Belongs to the phosphosulfolactate synthase family.</text>
</comment>
<accession>A0A933GKJ1</accession>
<name>A0A933GKJ1_UNCTE</name>
<dbReference type="InterPro" id="IPR036112">
    <property type="entry name" value="ComA_synth_sf"/>
</dbReference>
<comment type="caution">
    <text evidence="2">The sequence shown here is derived from an EMBL/GenBank/DDBJ whole genome shotgun (WGS) entry which is preliminary data.</text>
</comment>
<organism evidence="2 3">
    <name type="scientific">Tectimicrobiota bacterium</name>
    <dbReference type="NCBI Taxonomy" id="2528274"/>
    <lineage>
        <taxon>Bacteria</taxon>
        <taxon>Pseudomonadati</taxon>
        <taxon>Nitrospinota/Tectimicrobiota group</taxon>
        <taxon>Candidatus Tectimicrobiota</taxon>
    </lineage>
</organism>
<dbReference type="InterPro" id="IPR013785">
    <property type="entry name" value="Aldolase_TIM"/>
</dbReference>